<keyword evidence="2" id="KW-1185">Reference proteome</keyword>
<organism evidence="1 2">
    <name type="scientific">Smallanthus sonchifolius</name>
    <dbReference type="NCBI Taxonomy" id="185202"/>
    <lineage>
        <taxon>Eukaryota</taxon>
        <taxon>Viridiplantae</taxon>
        <taxon>Streptophyta</taxon>
        <taxon>Embryophyta</taxon>
        <taxon>Tracheophyta</taxon>
        <taxon>Spermatophyta</taxon>
        <taxon>Magnoliopsida</taxon>
        <taxon>eudicotyledons</taxon>
        <taxon>Gunneridae</taxon>
        <taxon>Pentapetalae</taxon>
        <taxon>asterids</taxon>
        <taxon>campanulids</taxon>
        <taxon>Asterales</taxon>
        <taxon>Asteraceae</taxon>
        <taxon>Asteroideae</taxon>
        <taxon>Heliantheae alliance</taxon>
        <taxon>Millerieae</taxon>
        <taxon>Smallanthus</taxon>
    </lineage>
</organism>
<sequence>MDYHQDSDPLLEVGEPTPNLKEPSDWVVELERFMDAPDEEGEEVPDDLLEMMAELDEIIGTTPSVGKLVEIVEDPDDPGRGLEVTAIENLIPKPLPILYSKGRTIDPTPSTSIPRSRPPRKRTRNMIDSSGLGRIQTPSVGIFKGDNLLGYLNSVIFGPGRFKLWWKDLIVTSDEVSMLDRDLSVMSLCTTGRPRRMKAVPVRIKEKPPDRLV</sequence>
<gene>
    <name evidence="1" type="ORF">L1987_54761</name>
</gene>
<evidence type="ECO:0000313" key="1">
    <source>
        <dbReference type="EMBL" id="KAI3754969.1"/>
    </source>
</evidence>
<reference evidence="1 2" key="2">
    <citation type="journal article" date="2022" name="Mol. Ecol. Resour.">
        <title>The genomes of chicory, endive, great burdock and yacon provide insights into Asteraceae paleo-polyploidization history and plant inulin production.</title>
        <authorList>
            <person name="Fan W."/>
            <person name="Wang S."/>
            <person name="Wang H."/>
            <person name="Wang A."/>
            <person name="Jiang F."/>
            <person name="Liu H."/>
            <person name="Zhao H."/>
            <person name="Xu D."/>
            <person name="Zhang Y."/>
        </authorList>
    </citation>
    <scope>NUCLEOTIDE SEQUENCE [LARGE SCALE GENOMIC DNA]</scope>
    <source>
        <strain evidence="2">cv. Yunnan</strain>
        <tissue evidence="1">Leaves</tissue>
    </source>
</reference>
<dbReference type="EMBL" id="CM042035">
    <property type="protein sequence ID" value="KAI3754969.1"/>
    <property type="molecule type" value="Genomic_DNA"/>
</dbReference>
<evidence type="ECO:0000313" key="2">
    <source>
        <dbReference type="Proteomes" id="UP001056120"/>
    </source>
</evidence>
<dbReference type="Proteomes" id="UP001056120">
    <property type="component" value="Linkage Group LG18"/>
</dbReference>
<comment type="caution">
    <text evidence="1">The sequence shown here is derived from an EMBL/GenBank/DDBJ whole genome shotgun (WGS) entry which is preliminary data.</text>
</comment>
<proteinExistence type="predicted"/>
<accession>A0ACB9E7W4</accession>
<reference evidence="2" key="1">
    <citation type="journal article" date="2022" name="Mol. Ecol. Resour.">
        <title>The genomes of chicory, endive, great burdock and yacon provide insights into Asteraceae palaeo-polyploidization history and plant inulin production.</title>
        <authorList>
            <person name="Fan W."/>
            <person name="Wang S."/>
            <person name="Wang H."/>
            <person name="Wang A."/>
            <person name="Jiang F."/>
            <person name="Liu H."/>
            <person name="Zhao H."/>
            <person name="Xu D."/>
            <person name="Zhang Y."/>
        </authorList>
    </citation>
    <scope>NUCLEOTIDE SEQUENCE [LARGE SCALE GENOMIC DNA]</scope>
    <source>
        <strain evidence="2">cv. Yunnan</strain>
    </source>
</reference>
<protein>
    <submittedName>
        <fullName evidence="1">Uncharacterized protein</fullName>
    </submittedName>
</protein>
<name>A0ACB9E7W4_9ASTR</name>